<reference evidence="1 2" key="1">
    <citation type="submission" date="2018-12" db="EMBL/GenBank/DDBJ databases">
        <title>Flammeovirga pectinis sp. nov., isolated from the gut of the Korean scallop, Patinopecten yessoensis.</title>
        <authorList>
            <person name="Bae J.-W."/>
            <person name="Jeong Y.-S."/>
            <person name="Kang W."/>
        </authorList>
    </citation>
    <scope>NUCLEOTIDE SEQUENCE [LARGE SCALE GENOMIC DNA]</scope>
    <source>
        <strain evidence="1 2">L12M1</strain>
    </source>
</reference>
<organism evidence="1 2">
    <name type="scientific">Flammeovirga pectinis</name>
    <dbReference type="NCBI Taxonomy" id="2494373"/>
    <lineage>
        <taxon>Bacteria</taxon>
        <taxon>Pseudomonadati</taxon>
        <taxon>Bacteroidota</taxon>
        <taxon>Cytophagia</taxon>
        <taxon>Cytophagales</taxon>
        <taxon>Flammeovirgaceae</taxon>
        <taxon>Flammeovirga</taxon>
    </lineage>
</organism>
<proteinExistence type="predicted"/>
<dbReference type="KEGG" id="fll:EI427_05855"/>
<gene>
    <name evidence="1" type="ORF">EI427_05855</name>
</gene>
<sequence>MKQFLISIEDDKNANLVKELLKDLSFIKSINEIKSSATSNSKEITEDTLKSHILAFKTGHKELNINIELKD</sequence>
<dbReference type="Proteomes" id="UP000267268">
    <property type="component" value="Chromosome 1"/>
</dbReference>
<name>A0A3S9P0Q7_9BACT</name>
<evidence type="ECO:0000313" key="1">
    <source>
        <dbReference type="EMBL" id="AZQ61774.1"/>
    </source>
</evidence>
<accession>A0A3S9P0Q7</accession>
<dbReference type="RefSeq" id="WP_126612610.1">
    <property type="nucleotide sequence ID" value="NZ_CP034562.1"/>
</dbReference>
<dbReference type="AlphaFoldDB" id="A0A3S9P0Q7"/>
<protein>
    <submittedName>
        <fullName evidence="1">Uncharacterized protein</fullName>
    </submittedName>
</protein>
<dbReference type="EMBL" id="CP034562">
    <property type="protein sequence ID" value="AZQ61774.1"/>
    <property type="molecule type" value="Genomic_DNA"/>
</dbReference>
<evidence type="ECO:0000313" key="2">
    <source>
        <dbReference type="Proteomes" id="UP000267268"/>
    </source>
</evidence>
<dbReference type="OrthoDB" id="982257at2"/>
<keyword evidence="2" id="KW-1185">Reference proteome</keyword>